<sequence length="129" mass="13861">MNCQVLLGKSICLLSMNVTKLKKLNRQPVIALGEFVGSAFMMTLYVFLMLIGCTVLHFLICRLFKIKYEYVLLSMVGCIVDGPTASLTAAGGNWKSLINIGLIMGVIAGACGNYVGIFVAYAVKAICGL</sequence>
<dbReference type="Proteomes" id="UP000358366">
    <property type="component" value="Unassembled WGS sequence"/>
</dbReference>
<reference evidence="2 3" key="1">
    <citation type="submission" date="2019-07" db="EMBL/GenBank/DDBJ databases">
        <authorList>
            <person name="Hibberd C M."/>
            <person name="Gehrig L. J."/>
            <person name="Chang H.-W."/>
            <person name="Venkatesh S."/>
        </authorList>
    </citation>
    <scope>NUCLEOTIDE SEQUENCE [LARGE SCALE GENOMIC DNA]</scope>
    <source>
        <strain evidence="2">Dorea_formicigenerans_SSTS_Bg7063</strain>
    </source>
</reference>
<gene>
    <name evidence="2" type="ORF">DFSSTS7063_02380</name>
</gene>
<evidence type="ECO:0000313" key="3">
    <source>
        <dbReference type="Proteomes" id="UP000358366"/>
    </source>
</evidence>
<keyword evidence="1" id="KW-0472">Membrane</keyword>
<proteinExistence type="predicted"/>
<evidence type="ECO:0000313" key="2">
    <source>
        <dbReference type="EMBL" id="VUX16957.1"/>
    </source>
</evidence>
<dbReference type="InterPro" id="IPR008537">
    <property type="entry name" value="DUF819"/>
</dbReference>
<evidence type="ECO:0008006" key="4">
    <source>
        <dbReference type="Google" id="ProtNLM"/>
    </source>
</evidence>
<keyword evidence="1" id="KW-0812">Transmembrane</keyword>
<dbReference type="Pfam" id="PF05684">
    <property type="entry name" value="DUF819"/>
    <property type="match status" value="1"/>
</dbReference>
<dbReference type="EMBL" id="CABHNI010000047">
    <property type="protein sequence ID" value="VUX16957.1"/>
    <property type="molecule type" value="Genomic_DNA"/>
</dbReference>
<feature type="transmembrane region" description="Helical" evidence="1">
    <location>
        <begin position="97"/>
        <end position="123"/>
    </location>
</feature>
<organism evidence="2 3">
    <name type="scientific">Dorea formicigenerans</name>
    <dbReference type="NCBI Taxonomy" id="39486"/>
    <lineage>
        <taxon>Bacteria</taxon>
        <taxon>Bacillati</taxon>
        <taxon>Bacillota</taxon>
        <taxon>Clostridia</taxon>
        <taxon>Lachnospirales</taxon>
        <taxon>Lachnospiraceae</taxon>
        <taxon>Dorea</taxon>
    </lineage>
</organism>
<accession>A0A564UBV5</accession>
<keyword evidence="1" id="KW-1133">Transmembrane helix</keyword>
<evidence type="ECO:0000256" key="1">
    <source>
        <dbReference type="SAM" id="Phobius"/>
    </source>
</evidence>
<name>A0A564UBV5_9FIRM</name>
<feature type="transmembrane region" description="Helical" evidence="1">
    <location>
        <begin position="71"/>
        <end position="91"/>
    </location>
</feature>
<feature type="transmembrane region" description="Helical" evidence="1">
    <location>
        <begin position="35"/>
        <end position="59"/>
    </location>
</feature>
<protein>
    <recommendedName>
        <fullName evidence="4">DUF819 family protein</fullName>
    </recommendedName>
</protein>
<dbReference type="AlphaFoldDB" id="A0A564UBV5"/>